<evidence type="ECO:0000256" key="1">
    <source>
        <dbReference type="ARBA" id="ARBA00001933"/>
    </source>
</evidence>
<accession>A0ABQ2GI13</accession>
<dbReference type="InterPro" id="IPR029066">
    <property type="entry name" value="PLP-binding_barrel"/>
</dbReference>
<evidence type="ECO:0000256" key="3">
    <source>
        <dbReference type="ARBA" id="ARBA00023235"/>
    </source>
</evidence>
<dbReference type="Pfam" id="PF01168">
    <property type="entry name" value="Ala_racemase_N"/>
    <property type="match status" value="1"/>
</dbReference>
<dbReference type="Proteomes" id="UP000661918">
    <property type="component" value="Unassembled WGS sequence"/>
</dbReference>
<dbReference type="InterPro" id="IPR001608">
    <property type="entry name" value="Ala_racemase_N"/>
</dbReference>
<comment type="caution">
    <text evidence="6">The sequence shown here is derived from an EMBL/GenBank/DDBJ whole genome shotgun (WGS) entry which is preliminary data.</text>
</comment>
<feature type="domain" description="Alanine racemase N-terminal" evidence="5">
    <location>
        <begin position="58"/>
        <end position="225"/>
    </location>
</feature>
<keyword evidence="7" id="KW-1185">Reference proteome</keyword>
<dbReference type="EMBL" id="BMOM01000001">
    <property type="protein sequence ID" value="GGL96659.1"/>
    <property type="molecule type" value="Genomic_DNA"/>
</dbReference>
<reference evidence="7" key="1">
    <citation type="journal article" date="2019" name="Int. J. Syst. Evol. Microbiol.">
        <title>The Global Catalogue of Microorganisms (GCM) 10K type strain sequencing project: providing services to taxonomists for standard genome sequencing and annotation.</title>
        <authorList>
            <consortium name="The Broad Institute Genomics Platform"/>
            <consortium name="The Broad Institute Genome Sequencing Center for Infectious Disease"/>
            <person name="Wu L."/>
            <person name="Ma J."/>
        </authorList>
    </citation>
    <scope>NUCLEOTIDE SEQUENCE [LARGE SCALE GENOMIC DNA]</scope>
    <source>
        <strain evidence="7">JCM 15443</strain>
    </source>
</reference>
<protein>
    <submittedName>
        <fullName evidence="6">Alanine racemase</fullName>
    </submittedName>
</protein>
<dbReference type="PANTHER" id="PTHR30511:SF3">
    <property type="entry name" value="LYSINE RACEMASE"/>
    <property type="match status" value="1"/>
</dbReference>
<proteinExistence type="predicted"/>
<evidence type="ECO:0000256" key="2">
    <source>
        <dbReference type="ARBA" id="ARBA00022898"/>
    </source>
</evidence>
<dbReference type="PANTHER" id="PTHR30511">
    <property type="entry name" value="ALANINE RACEMASE"/>
    <property type="match status" value="1"/>
</dbReference>
<keyword evidence="2" id="KW-0663">Pyridoxal phosphate</keyword>
<sequence>MAYLTLDRPKLQANFDHLEGLLGARGIDWGITTKLLCGNKLFLNEVIRLGRLELLDSRISNLRAIKELNPEAQTVYIKPPASALIEELVTWADVSFNTELETIRAISAEAVKQNKTHLIIIMIEMGDLREGVLREDIVAFYEQVFRLPNIRIIGIGTNLNCLNGVMPSEDKLIQLGLYKTIIELKNGVEIQWVSAGTTVTLPLLIAGGLPAAINHFRIGEALFFGQDLVHENTFEAMHDDVLELHAQVIELAEKPTTPSGVLGKNPFGQTAEGDAEGPSTSHRAILDVGYLDISPQYLTPVDPRLEVIGGSSDMLVLNVGDNEAGLEVGSYVTFRLKYMGALHLMNSPYIDKFVLDGSGEKISELPAPQPVGG</sequence>
<dbReference type="RefSeq" id="WP_188900287.1">
    <property type="nucleotide sequence ID" value="NZ_BMOM01000001.1"/>
</dbReference>
<evidence type="ECO:0000259" key="5">
    <source>
        <dbReference type="Pfam" id="PF01168"/>
    </source>
</evidence>
<dbReference type="SUPFAM" id="SSF51419">
    <property type="entry name" value="PLP-binding barrel"/>
    <property type="match status" value="1"/>
</dbReference>
<evidence type="ECO:0000256" key="4">
    <source>
        <dbReference type="SAM" id="MobiDB-lite"/>
    </source>
</evidence>
<evidence type="ECO:0000313" key="7">
    <source>
        <dbReference type="Proteomes" id="UP000661918"/>
    </source>
</evidence>
<dbReference type="Gene3D" id="3.20.20.10">
    <property type="entry name" value="Alanine racemase"/>
    <property type="match status" value="1"/>
</dbReference>
<feature type="region of interest" description="Disordered" evidence="4">
    <location>
        <begin position="257"/>
        <end position="279"/>
    </location>
</feature>
<comment type="cofactor">
    <cofactor evidence="1">
        <name>pyridoxal 5'-phosphate</name>
        <dbReference type="ChEBI" id="CHEBI:597326"/>
    </cofactor>
</comment>
<gene>
    <name evidence="6" type="ORF">GCM10010841_01320</name>
</gene>
<evidence type="ECO:0000313" key="6">
    <source>
        <dbReference type="EMBL" id="GGL96659.1"/>
    </source>
</evidence>
<name>A0ABQ2GI13_9DEIO</name>
<dbReference type="InterPro" id="IPR000821">
    <property type="entry name" value="Ala_racemase"/>
</dbReference>
<keyword evidence="3" id="KW-0413">Isomerase</keyword>
<organism evidence="6 7">
    <name type="scientific">Deinococcus aerophilus</name>
    <dbReference type="NCBI Taxonomy" id="522488"/>
    <lineage>
        <taxon>Bacteria</taxon>
        <taxon>Thermotogati</taxon>
        <taxon>Deinococcota</taxon>
        <taxon>Deinococci</taxon>
        <taxon>Deinococcales</taxon>
        <taxon>Deinococcaceae</taxon>
        <taxon>Deinococcus</taxon>
    </lineage>
</organism>